<accession>A0A6J4IRQ2</accession>
<reference evidence="2" key="1">
    <citation type="submission" date="2020-02" db="EMBL/GenBank/DDBJ databases">
        <authorList>
            <person name="Meier V. D."/>
        </authorList>
    </citation>
    <scope>NUCLEOTIDE SEQUENCE</scope>
    <source>
        <strain evidence="2">AVDCRST_MAG83</strain>
    </source>
</reference>
<keyword evidence="1" id="KW-0812">Transmembrane</keyword>
<dbReference type="InterPro" id="IPR046291">
    <property type="entry name" value="DUF6328"/>
</dbReference>
<feature type="transmembrane region" description="Helical" evidence="1">
    <location>
        <begin position="65"/>
        <end position="88"/>
    </location>
</feature>
<feature type="transmembrane region" description="Helical" evidence="1">
    <location>
        <begin position="136"/>
        <end position="155"/>
    </location>
</feature>
<feature type="transmembrane region" description="Helical" evidence="1">
    <location>
        <begin position="108"/>
        <end position="130"/>
    </location>
</feature>
<evidence type="ECO:0000256" key="1">
    <source>
        <dbReference type="SAM" id="Phobius"/>
    </source>
</evidence>
<sequence>MPPRRGAAVRQEDGRGESTNQRLDRNWLELLQELRVMQTGIQILTGFLLTLPFQDRFDELDRFQVVVYLVLVSLSAIITAVVLSAVNLHRVLFGLQVKAALVRSGDRIMRVSIGLTGLVLSGTAGFIFDIVLGRRAGFLVTAALLLVVLLLWVIYPRLVRSRAVGPGPAGPSEPGGGPV</sequence>
<proteinExistence type="predicted"/>
<evidence type="ECO:0000313" key="2">
    <source>
        <dbReference type="EMBL" id="CAA9258144.1"/>
    </source>
</evidence>
<gene>
    <name evidence="2" type="ORF">AVDCRST_MAG83-2881</name>
</gene>
<keyword evidence="1" id="KW-0472">Membrane</keyword>
<dbReference type="AlphaFoldDB" id="A0A6J4IRQ2"/>
<keyword evidence="1" id="KW-1133">Transmembrane helix</keyword>
<evidence type="ECO:0008006" key="3">
    <source>
        <dbReference type="Google" id="ProtNLM"/>
    </source>
</evidence>
<protein>
    <recommendedName>
        <fullName evidence="3">Sodium:proton antiporter</fullName>
    </recommendedName>
</protein>
<dbReference type="RefSeq" id="WP_294568641.1">
    <property type="nucleotide sequence ID" value="NZ_CADCTE010000144.1"/>
</dbReference>
<dbReference type="Pfam" id="PF19853">
    <property type="entry name" value="DUF6328"/>
    <property type="match status" value="1"/>
</dbReference>
<dbReference type="EMBL" id="CADCTE010000144">
    <property type="protein sequence ID" value="CAA9258144.1"/>
    <property type="molecule type" value="Genomic_DNA"/>
</dbReference>
<organism evidence="2">
    <name type="scientific">uncultured Arthrobacter sp</name>
    <dbReference type="NCBI Taxonomy" id="114050"/>
    <lineage>
        <taxon>Bacteria</taxon>
        <taxon>Bacillati</taxon>
        <taxon>Actinomycetota</taxon>
        <taxon>Actinomycetes</taxon>
        <taxon>Micrococcales</taxon>
        <taxon>Micrococcaceae</taxon>
        <taxon>Arthrobacter</taxon>
        <taxon>environmental samples</taxon>
    </lineage>
</organism>
<name>A0A6J4IRQ2_9MICC</name>